<dbReference type="SUPFAM" id="SSF103481">
    <property type="entry name" value="Multidrug resistance efflux transporter EmrE"/>
    <property type="match status" value="1"/>
</dbReference>
<dbReference type="GO" id="GO:0005886">
    <property type="term" value="C:plasma membrane"/>
    <property type="evidence" value="ECO:0007669"/>
    <property type="project" value="UniProtKB-SubCell"/>
</dbReference>
<comment type="caution">
    <text evidence="9">The sequence shown here is derived from an EMBL/GenBank/DDBJ whole genome shotgun (WGS) entry which is preliminary data.</text>
</comment>
<evidence type="ECO:0000313" key="9">
    <source>
        <dbReference type="EMBL" id="KGQ29689.1"/>
    </source>
</evidence>
<evidence type="ECO:0000256" key="3">
    <source>
        <dbReference type="ARBA" id="ARBA00022448"/>
    </source>
</evidence>
<evidence type="ECO:0000256" key="4">
    <source>
        <dbReference type="ARBA" id="ARBA00022475"/>
    </source>
</evidence>
<proteinExistence type="inferred from homology"/>
<keyword evidence="4" id="KW-1003">Cell membrane</keyword>
<protein>
    <submittedName>
        <fullName evidence="9">Transporter</fullName>
    </submittedName>
</protein>
<keyword evidence="3" id="KW-0813">Transport</keyword>
<sequence length="300" mass="33928">MNPLIIGIILCIFSQILFSSLFLFSYAMQPLPGVSIFALRIIVTFFGFWLLTLFSSQRKEILPFIRQKLGTSFKNWAMMLMGTAILASQLCLFMWAPINGEGLNVAMGYFLFPLMMVFSGKLIWKEQLTKLQLLALILAVCGILNQLYHTHAFSWTTLWVVLLYPPYYLSRRMLNIPALLGLTFDLTFIAPFALLYLLPQQEIWQLIASESRYWLLLPLLGAVSALSMTFNIRSSAILPMKLFGLLSYIEPSLLFVLSITILGTVMPTEAYISYGLIWSALLVLAINGFIAPVKPKLKTV</sequence>
<reference evidence="9 10" key="1">
    <citation type="submission" date="2014-08" db="EMBL/GenBank/DDBJ databases">
        <title>Chaperone-usher fimbriae in a diverse selection of Gallibacterium genomes.</title>
        <authorList>
            <person name="Kudirkiene E."/>
            <person name="Bager R.J."/>
            <person name="Johnson T.J."/>
            <person name="Bojesen A.M."/>
        </authorList>
    </citation>
    <scope>NUCLEOTIDE SEQUENCE [LARGE SCALE GENOMIC DNA]</scope>
    <source>
        <strain evidence="9 10">20558/3kl.</strain>
    </source>
</reference>
<evidence type="ECO:0000256" key="8">
    <source>
        <dbReference type="SAM" id="Phobius"/>
    </source>
</evidence>
<dbReference type="RefSeq" id="WP_039084813.1">
    <property type="nucleotide sequence ID" value="NZ_JPXS01000065.1"/>
</dbReference>
<feature type="transmembrane region" description="Helical" evidence="8">
    <location>
        <begin position="271"/>
        <end position="290"/>
    </location>
</feature>
<feature type="transmembrane region" description="Helical" evidence="8">
    <location>
        <begin position="213"/>
        <end position="230"/>
    </location>
</feature>
<dbReference type="NCBIfam" id="TIGR00688">
    <property type="entry name" value="rarD"/>
    <property type="match status" value="1"/>
</dbReference>
<name>A0A0A2XX63_9PAST</name>
<dbReference type="AlphaFoldDB" id="A0A0A2XX63"/>
<keyword evidence="6 8" id="KW-1133">Transmembrane helix</keyword>
<gene>
    <name evidence="9" type="ORF">JP32_10700</name>
</gene>
<feature type="transmembrane region" description="Helical" evidence="8">
    <location>
        <begin position="102"/>
        <end position="124"/>
    </location>
</feature>
<evidence type="ECO:0000256" key="7">
    <source>
        <dbReference type="ARBA" id="ARBA00023136"/>
    </source>
</evidence>
<dbReference type="EMBL" id="JPXS01000065">
    <property type="protein sequence ID" value="KGQ29689.1"/>
    <property type="molecule type" value="Genomic_DNA"/>
</dbReference>
<feature type="transmembrane region" description="Helical" evidence="8">
    <location>
        <begin position="7"/>
        <end position="28"/>
    </location>
</feature>
<comment type="subcellular location">
    <subcellularLocation>
        <location evidence="1">Cell membrane</location>
        <topology evidence="1">Multi-pass membrane protein</topology>
    </subcellularLocation>
</comment>
<dbReference type="InterPro" id="IPR037185">
    <property type="entry name" value="EmrE-like"/>
</dbReference>
<evidence type="ECO:0000256" key="5">
    <source>
        <dbReference type="ARBA" id="ARBA00022692"/>
    </source>
</evidence>
<organism evidence="9 10">
    <name type="scientific">Gallibacterium anatis</name>
    <dbReference type="NCBI Taxonomy" id="750"/>
    <lineage>
        <taxon>Bacteria</taxon>
        <taxon>Pseudomonadati</taxon>
        <taxon>Pseudomonadota</taxon>
        <taxon>Gammaproteobacteria</taxon>
        <taxon>Pasteurellales</taxon>
        <taxon>Pasteurellaceae</taxon>
        <taxon>Gallibacterium</taxon>
    </lineage>
</organism>
<feature type="transmembrane region" description="Helical" evidence="8">
    <location>
        <begin position="76"/>
        <end position="96"/>
    </location>
</feature>
<feature type="transmembrane region" description="Helical" evidence="8">
    <location>
        <begin position="153"/>
        <end position="169"/>
    </location>
</feature>
<evidence type="ECO:0000256" key="6">
    <source>
        <dbReference type="ARBA" id="ARBA00022989"/>
    </source>
</evidence>
<feature type="transmembrane region" description="Helical" evidence="8">
    <location>
        <begin position="34"/>
        <end position="55"/>
    </location>
</feature>
<dbReference type="InterPro" id="IPR004626">
    <property type="entry name" value="RarD"/>
</dbReference>
<feature type="transmembrane region" description="Helical" evidence="8">
    <location>
        <begin position="131"/>
        <end position="147"/>
    </location>
</feature>
<comment type="similarity">
    <text evidence="2">Belongs to the EamA transporter family.</text>
</comment>
<keyword evidence="5 8" id="KW-0812">Transmembrane</keyword>
<evidence type="ECO:0000256" key="1">
    <source>
        <dbReference type="ARBA" id="ARBA00004651"/>
    </source>
</evidence>
<evidence type="ECO:0000313" key="10">
    <source>
        <dbReference type="Proteomes" id="UP000030526"/>
    </source>
</evidence>
<keyword evidence="7 8" id="KW-0472">Membrane</keyword>
<feature type="transmembrane region" description="Helical" evidence="8">
    <location>
        <begin position="176"/>
        <end position="198"/>
    </location>
</feature>
<feature type="transmembrane region" description="Helical" evidence="8">
    <location>
        <begin position="242"/>
        <end position="265"/>
    </location>
</feature>
<accession>A0A0A2XX63</accession>
<dbReference type="Proteomes" id="UP000030526">
    <property type="component" value="Unassembled WGS sequence"/>
</dbReference>
<evidence type="ECO:0000256" key="2">
    <source>
        <dbReference type="ARBA" id="ARBA00007362"/>
    </source>
</evidence>